<keyword evidence="2" id="KW-1185">Reference proteome</keyword>
<dbReference type="Proteomes" id="UP000789920">
    <property type="component" value="Unassembled WGS sequence"/>
</dbReference>
<protein>
    <submittedName>
        <fullName evidence="1">36625_t:CDS:1</fullName>
    </submittedName>
</protein>
<evidence type="ECO:0000313" key="1">
    <source>
        <dbReference type="EMBL" id="CAG8661380.1"/>
    </source>
</evidence>
<feature type="non-terminal residue" evidence="1">
    <location>
        <position position="1"/>
    </location>
</feature>
<evidence type="ECO:0000313" key="2">
    <source>
        <dbReference type="Proteomes" id="UP000789920"/>
    </source>
</evidence>
<organism evidence="1 2">
    <name type="scientific">Racocetra persica</name>
    <dbReference type="NCBI Taxonomy" id="160502"/>
    <lineage>
        <taxon>Eukaryota</taxon>
        <taxon>Fungi</taxon>
        <taxon>Fungi incertae sedis</taxon>
        <taxon>Mucoromycota</taxon>
        <taxon>Glomeromycotina</taxon>
        <taxon>Glomeromycetes</taxon>
        <taxon>Diversisporales</taxon>
        <taxon>Gigasporaceae</taxon>
        <taxon>Racocetra</taxon>
    </lineage>
</organism>
<reference evidence="1" key="1">
    <citation type="submission" date="2021-06" db="EMBL/GenBank/DDBJ databases">
        <authorList>
            <person name="Kallberg Y."/>
            <person name="Tangrot J."/>
            <person name="Rosling A."/>
        </authorList>
    </citation>
    <scope>NUCLEOTIDE SEQUENCE</scope>
    <source>
        <strain evidence="1">MA461A</strain>
    </source>
</reference>
<sequence length="348" mass="40511">FVSSEERTRLALEYLQDSLEMPFFSRLEEIRNIARINFALLNILEFDEDAYKVAKKTVEEVRKSVGENYQFVSKAKLRLEVLEDFLWIISGEDMSDTSLFNTFPDEMKPDSELDDKYINYLNNQQSFNQNKYYEAVRFEYLAEKEAKINKLNSLRHWQSAQENYNIAREIDPNNSIYSIGYAKCLLKLSKYTQVIKLSNTCKELNSSSEYWYFRSVAYFKQKKYIDAMLCNSEALKLDPGNDSASKHRELVKKLNVDNIVEHHIDRYKKELIYETDYLKNSHNNERTVYNILSIDGGGIRGVLPALWLSEIEYRTHRPISHLFNMIAGTSTGGVIAAGLSAPQFKPIN</sequence>
<accession>A0ACA9NKP5</accession>
<comment type="caution">
    <text evidence="1">The sequence shown here is derived from an EMBL/GenBank/DDBJ whole genome shotgun (WGS) entry which is preliminary data.</text>
</comment>
<name>A0ACA9NKP5_9GLOM</name>
<proteinExistence type="predicted"/>
<gene>
    <name evidence="1" type="ORF">RPERSI_LOCUS8288</name>
</gene>
<dbReference type="EMBL" id="CAJVQC010014856">
    <property type="protein sequence ID" value="CAG8661380.1"/>
    <property type="molecule type" value="Genomic_DNA"/>
</dbReference>